<comment type="caution">
    <text evidence="3">The sequence shown here is derived from an EMBL/GenBank/DDBJ whole genome shotgun (WGS) entry which is preliminary data.</text>
</comment>
<dbReference type="OrthoDB" id="799522at2"/>
<name>A0A6I4I5M6_9SPHI</name>
<dbReference type="EMBL" id="WQLA01000002">
    <property type="protein sequence ID" value="MVN90420.1"/>
    <property type="molecule type" value="Genomic_DNA"/>
</dbReference>
<feature type="region of interest" description="Disordered" evidence="1">
    <location>
        <begin position="147"/>
        <end position="178"/>
    </location>
</feature>
<keyword evidence="2" id="KW-0732">Signal</keyword>
<accession>A0A6I4I5M6</accession>
<sequence length="178" mass="20239">MKKMILAVAILVSGIAINNKAEAQISVNLNIGSQPDWGPVGYDYVDYYYMPDIDAYYSVPTHEYIYYSNNRWARSRSLPSRFSNFNPYNSYKVVINEPNPWERAGVYRSRYAGYRGRHDQVIIRNSKDVKYKNHYVPGRRTVVYKTKGNGKAKGHWKGNGPGHGKGPGKGHGKGHGKH</sequence>
<protein>
    <submittedName>
        <fullName evidence="3">Uncharacterized protein</fullName>
    </submittedName>
</protein>
<evidence type="ECO:0000313" key="3">
    <source>
        <dbReference type="EMBL" id="MVN90420.1"/>
    </source>
</evidence>
<reference evidence="3 4" key="1">
    <citation type="submission" date="2019-12" db="EMBL/GenBank/DDBJ databases">
        <title>Mucilaginibacter sp. HME9299 genome sequencing and assembly.</title>
        <authorList>
            <person name="Kang H."/>
            <person name="Kim H."/>
            <person name="Joh K."/>
        </authorList>
    </citation>
    <scope>NUCLEOTIDE SEQUENCE [LARGE SCALE GENOMIC DNA]</scope>
    <source>
        <strain evidence="3 4">HME9299</strain>
    </source>
</reference>
<dbReference type="RefSeq" id="WP_157540211.1">
    <property type="nucleotide sequence ID" value="NZ_WQLA01000002.1"/>
</dbReference>
<keyword evidence="4" id="KW-1185">Reference proteome</keyword>
<gene>
    <name evidence="3" type="ORF">GO816_04705</name>
</gene>
<feature type="chain" id="PRO_5026052562" evidence="2">
    <location>
        <begin position="24"/>
        <end position="178"/>
    </location>
</feature>
<feature type="signal peptide" evidence="2">
    <location>
        <begin position="1"/>
        <end position="23"/>
    </location>
</feature>
<feature type="compositionally biased region" description="Basic residues" evidence="1">
    <location>
        <begin position="166"/>
        <end position="178"/>
    </location>
</feature>
<dbReference type="AlphaFoldDB" id="A0A6I4I5M6"/>
<organism evidence="3 4">
    <name type="scientific">Mucilaginibacter aquatilis</name>
    <dbReference type="NCBI Taxonomy" id="1517760"/>
    <lineage>
        <taxon>Bacteria</taxon>
        <taxon>Pseudomonadati</taxon>
        <taxon>Bacteroidota</taxon>
        <taxon>Sphingobacteriia</taxon>
        <taxon>Sphingobacteriales</taxon>
        <taxon>Sphingobacteriaceae</taxon>
        <taxon>Mucilaginibacter</taxon>
    </lineage>
</organism>
<evidence type="ECO:0000313" key="4">
    <source>
        <dbReference type="Proteomes" id="UP000434850"/>
    </source>
</evidence>
<evidence type="ECO:0000256" key="1">
    <source>
        <dbReference type="SAM" id="MobiDB-lite"/>
    </source>
</evidence>
<evidence type="ECO:0000256" key="2">
    <source>
        <dbReference type="SAM" id="SignalP"/>
    </source>
</evidence>
<proteinExistence type="predicted"/>
<dbReference type="Proteomes" id="UP000434850">
    <property type="component" value="Unassembled WGS sequence"/>
</dbReference>